<dbReference type="InterPro" id="IPR036638">
    <property type="entry name" value="HLH_DNA-bd_sf"/>
</dbReference>
<dbReference type="SUPFAM" id="SSF47459">
    <property type="entry name" value="HLH, helix-loop-helix DNA-binding domain"/>
    <property type="match status" value="1"/>
</dbReference>
<evidence type="ECO:0000256" key="2">
    <source>
        <dbReference type="ARBA" id="ARBA00009604"/>
    </source>
</evidence>
<accession>A0A8J9V5S4</accession>
<dbReference type="GO" id="GO:0003677">
    <property type="term" value="F:DNA binding"/>
    <property type="evidence" value="ECO:0007669"/>
    <property type="project" value="UniProtKB-KW"/>
</dbReference>
<gene>
    <name evidence="16" type="ORF">BINO364_LOCUS3275</name>
</gene>
<evidence type="ECO:0000259" key="15">
    <source>
        <dbReference type="PROSITE" id="PS50888"/>
    </source>
</evidence>
<evidence type="ECO:0000256" key="3">
    <source>
        <dbReference type="ARBA" id="ARBA00012058"/>
    </source>
</evidence>
<dbReference type="InterPro" id="IPR036849">
    <property type="entry name" value="Enolase-like_C_sf"/>
</dbReference>
<evidence type="ECO:0000256" key="4">
    <source>
        <dbReference type="ARBA" id="ARBA00017068"/>
    </source>
</evidence>
<dbReference type="EMBL" id="OV170231">
    <property type="protein sequence ID" value="CAH0716518.1"/>
    <property type="molecule type" value="Genomic_DNA"/>
</dbReference>
<keyword evidence="9" id="KW-0804">Transcription</keyword>
<dbReference type="Pfam" id="PF00010">
    <property type="entry name" value="HLH"/>
    <property type="match status" value="1"/>
</dbReference>
<evidence type="ECO:0000313" key="17">
    <source>
        <dbReference type="Proteomes" id="UP000838878"/>
    </source>
</evidence>
<keyword evidence="6" id="KW-0805">Transcription regulation</keyword>
<keyword evidence="7" id="KW-0238">DNA-binding</keyword>
<dbReference type="GO" id="GO:0046983">
    <property type="term" value="F:protein dimerization activity"/>
    <property type="evidence" value="ECO:0007669"/>
    <property type="project" value="InterPro"/>
</dbReference>
<reference evidence="16" key="1">
    <citation type="submission" date="2021-12" db="EMBL/GenBank/DDBJ databases">
        <authorList>
            <person name="Martin H S."/>
        </authorList>
    </citation>
    <scope>NUCLEOTIDE SEQUENCE</scope>
</reference>
<dbReference type="PRINTS" id="PR00148">
    <property type="entry name" value="ENOLASE"/>
</dbReference>
<dbReference type="Gene3D" id="3.20.20.120">
    <property type="entry name" value="Enolase-like C-terminal domain"/>
    <property type="match status" value="1"/>
</dbReference>
<evidence type="ECO:0000256" key="8">
    <source>
        <dbReference type="ARBA" id="ARBA00023152"/>
    </source>
</evidence>
<dbReference type="EC" id="4.2.1.11" evidence="3"/>
<dbReference type="PANTHER" id="PTHR11902">
    <property type="entry name" value="ENOLASE"/>
    <property type="match status" value="1"/>
</dbReference>
<dbReference type="CDD" id="cd11417">
    <property type="entry name" value="bHLH_TS_PTF1A"/>
    <property type="match status" value="1"/>
</dbReference>
<feature type="non-terminal residue" evidence="16">
    <location>
        <position position="662"/>
    </location>
</feature>
<feature type="compositionally biased region" description="Polar residues" evidence="14">
    <location>
        <begin position="1"/>
        <end position="32"/>
    </location>
</feature>
<evidence type="ECO:0000256" key="1">
    <source>
        <dbReference type="ARBA" id="ARBA00005031"/>
    </source>
</evidence>
<dbReference type="SUPFAM" id="SSF51604">
    <property type="entry name" value="Enolase C-terminal domain-like"/>
    <property type="match status" value="1"/>
</dbReference>
<feature type="domain" description="BHLH" evidence="15">
    <location>
        <begin position="79"/>
        <end position="131"/>
    </location>
</feature>
<dbReference type="InterPro" id="IPR020811">
    <property type="entry name" value="Enolase_N"/>
</dbReference>
<feature type="region of interest" description="Disordered" evidence="14">
    <location>
        <begin position="1"/>
        <end position="35"/>
    </location>
</feature>
<evidence type="ECO:0000313" key="16">
    <source>
        <dbReference type="EMBL" id="CAH0716518.1"/>
    </source>
</evidence>
<dbReference type="HAMAP" id="MF_00318">
    <property type="entry name" value="Enolase"/>
    <property type="match status" value="1"/>
</dbReference>
<dbReference type="AlphaFoldDB" id="A0A8J9V5S4"/>
<keyword evidence="17" id="KW-1185">Reference proteome</keyword>
<dbReference type="Gene3D" id="3.30.390.10">
    <property type="entry name" value="Enolase-like, N-terminal domain"/>
    <property type="match status" value="1"/>
</dbReference>
<evidence type="ECO:0000256" key="5">
    <source>
        <dbReference type="ARBA" id="ARBA00022842"/>
    </source>
</evidence>
<dbReference type="GO" id="GO:0004634">
    <property type="term" value="F:phosphopyruvate hydratase activity"/>
    <property type="evidence" value="ECO:0007669"/>
    <property type="project" value="UniProtKB-EC"/>
</dbReference>
<dbReference type="Pfam" id="PF03952">
    <property type="entry name" value="Enolase_N"/>
    <property type="match status" value="1"/>
</dbReference>
<dbReference type="Proteomes" id="UP000838878">
    <property type="component" value="Chromosome 11"/>
</dbReference>
<keyword evidence="10" id="KW-0456">Lyase</keyword>
<dbReference type="InterPro" id="IPR000941">
    <property type="entry name" value="Enolase"/>
</dbReference>
<dbReference type="OrthoDB" id="1739814at2759"/>
<dbReference type="SMART" id="SM00353">
    <property type="entry name" value="HLH"/>
    <property type="match status" value="1"/>
</dbReference>
<keyword evidence="11" id="KW-0539">Nucleus</keyword>
<dbReference type="SUPFAM" id="SSF54826">
    <property type="entry name" value="Enolase N-terminal domain-like"/>
    <property type="match status" value="1"/>
</dbReference>
<dbReference type="SMART" id="SM01192">
    <property type="entry name" value="Enolase_C"/>
    <property type="match status" value="1"/>
</dbReference>
<dbReference type="InterPro" id="IPR011598">
    <property type="entry name" value="bHLH_dom"/>
</dbReference>
<evidence type="ECO:0000256" key="14">
    <source>
        <dbReference type="SAM" id="MobiDB-lite"/>
    </source>
</evidence>
<sequence>MDTVNDSHCTPLDTNSAPLNHSGSPTSGNSSDIFLYDDSSMSDGSLYASDQENHLTPRKRSEYRRLHKRRLRCPQQQIQQRQAANLRERRRMQSINDAFEGLRAHIPTLPYEKRLSKVDTLKLAIGYISFLGELVRADRNAPDTMLSGVTNSQNTSHEQKKVIIRGIPTVEVDMVTELGLFRVGVPSTDMKKIAEAIQLRDYNPSEYFGMGVQNAVKNINTIIAPELIKKNLEVTMQKEIDNFMMALDGTENKSRLGANAIMCVSLVVAKAGAAKKGVPLYRHISDMAGVTSIILPVPHFTILTGGILSNNGLPFQEYLIMPTGASSFVEAMRIGTEIYHYVKKSIIAKYGVEASYVSESGGFSIPLQSHRDALVFVTDAIKQCGYIGKAEIAINAAATDLYKDGAYDVEFKNPNSNPQDYMSSDKLAEVYLNNIKEFPVCSIEDGFEFDDWAAWSTLTARTQSQLFGNDLTQTSLRRVGLAVEKKAGNTAALRINQAGTLSEIIEAYKLLKSNGFGIVVCDRWGDTDDLFIADLVVGLSAGQLKCGAPARCERIGKYNQILRIEEELGALSKYAGKNYRGQIQYTYYKKGKNNLVRIEFVDTVLVVVNILEACSNFQAHSLSWSRRGERPAGGTLHAKIWIPEDPRMFSSSTNVIEKEELR</sequence>
<dbReference type="InterPro" id="IPR029017">
    <property type="entry name" value="Enolase-like_N"/>
</dbReference>
<dbReference type="FunFam" id="4.10.280.10:FF:000035">
    <property type="entry name" value="Pancreas-specific transcription factor 1a"/>
    <property type="match status" value="1"/>
</dbReference>
<comment type="similarity">
    <text evidence="2">Belongs to the enolase family.</text>
</comment>
<dbReference type="PROSITE" id="PS50888">
    <property type="entry name" value="BHLH"/>
    <property type="match status" value="1"/>
</dbReference>
<evidence type="ECO:0000256" key="7">
    <source>
        <dbReference type="ARBA" id="ARBA00023125"/>
    </source>
</evidence>
<dbReference type="PANTHER" id="PTHR11902:SF1">
    <property type="entry name" value="ENOLASE"/>
    <property type="match status" value="1"/>
</dbReference>
<dbReference type="Pfam" id="PF00113">
    <property type="entry name" value="Enolase_C"/>
    <property type="match status" value="1"/>
</dbReference>
<evidence type="ECO:0000256" key="12">
    <source>
        <dbReference type="ARBA" id="ARBA00031125"/>
    </source>
</evidence>
<dbReference type="UniPathway" id="UPA00109">
    <property type="reaction ID" value="UER00187"/>
</dbReference>
<evidence type="ECO:0000256" key="6">
    <source>
        <dbReference type="ARBA" id="ARBA00023015"/>
    </source>
</evidence>
<evidence type="ECO:0000256" key="10">
    <source>
        <dbReference type="ARBA" id="ARBA00023239"/>
    </source>
</evidence>
<proteinExistence type="inferred from homology"/>
<keyword evidence="8" id="KW-0324">Glycolysis</keyword>
<comment type="pathway">
    <text evidence="1">Carbohydrate degradation; glycolysis; pyruvate from D-glyceraldehyde 3-phosphate: step 4/5.</text>
</comment>
<dbReference type="InterPro" id="IPR020810">
    <property type="entry name" value="Enolase_C"/>
</dbReference>
<evidence type="ECO:0000256" key="13">
    <source>
        <dbReference type="ARBA" id="ARBA00032132"/>
    </source>
</evidence>
<dbReference type="GO" id="GO:0000015">
    <property type="term" value="C:phosphopyruvate hydratase complex"/>
    <property type="evidence" value="ECO:0007669"/>
    <property type="project" value="InterPro"/>
</dbReference>
<keyword evidence="5" id="KW-0460">Magnesium</keyword>
<organism evidence="16 17">
    <name type="scientific">Brenthis ino</name>
    <name type="common">lesser marbled fritillary</name>
    <dbReference type="NCBI Taxonomy" id="405034"/>
    <lineage>
        <taxon>Eukaryota</taxon>
        <taxon>Metazoa</taxon>
        <taxon>Ecdysozoa</taxon>
        <taxon>Arthropoda</taxon>
        <taxon>Hexapoda</taxon>
        <taxon>Insecta</taxon>
        <taxon>Pterygota</taxon>
        <taxon>Neoptera</taxon>
        <taxon>Endopterygota</taxon>
        <taxon>Lepidoptera</taxon>
        <taxon>Glossata</taxon>
        <taxon>Ditrysia</taxon>
        <taxon>Papilionoidea</taxon>
        <taxon>Nymphalidae</taxon>
        <taxon>Heliconiinae</taxon>
        <taxon>Argynnini</taxon>
        <taxon>Brenthis</taxon>
    </lineage>
</organism>
<dbReference type="SMART" id="SM01193">
    <property type="entry name" value="Enolase_N"/>
    <property type="match status" value="1"/>
</dbReference>
<dbReference type="GO" id="GO:0000287">
    <property type="term" value="F:magnesium ion binding"/>
    <property type="evidence" value="ECO:0007669"/>
    <property type="project" value="InterPro"/>
</dbReference>
<dbReference type="Gene3D" id="4.10.280.10">
    <property type="entry name" value="Helix-loop-helix DNA-binding domain"/>
    <property type="match status" value="1"/>
</dbReference>
<name>A0A8J9V5S4_9NEOP</name>
<protein>
    <recommendedName>
        <fullName evidence="4">Enolase</fullName>
        <ecNumber evidence="3">4.2.1.11</ecNumber>
    </recommendedName>
    <alternativeName>
        <fullName evidence="12">2-phospho-D-glycerate hydro-lyase</fullName>
    </alternativeName>
    <alternativeName>
        <fullName evidence="13">2-phosphoglycerate dehydratase</fullName>
    </alternativeName>
</protein>
<evidence type="ECO:0000256" key="9">
    <source>
        <dbReference type="ARBA" id="ARBA00023163"/>
    </source>
</evidence>
<evidence type="ECO:0000256" key="11">
    <source>
        <dbReference type="ARBA" id="ARBA00023242"/>
    </source>
</evidence>
<dbReference type="GO" id="GO:0006096">
    <property type="term" value="P:glycolytic process"/>
    <property type="evidence" value="ECO:0007669"/>
    <property type="project" value="UniProtKB-UniPathway"/>
</dbReference>